<dbReference type="PROSITE" id="PS50088">
    <property type="entry name" value="ANK_REPEAT"/>
    <property type="match status" value="5"/>
</dbReference>
<dbReference type="PRINTS" id="PR01415">
    <property type="entry name" value="ANKYRIN"/>
</dbReference>
<dbReference type="PANTHER" id="PTHR24161:SF85">
    <property type="entry name" value="PALMITOYLTRANSFERASE HIP14"/>
    <property type="match status" value="1"/>
</dbReference>
<dbReference type="EMBL" id="CALNXK010000021">
    <property type="protein sequence ID" value="CAH3109052.1"/>
    <property type="molecule type" value="Genomic_DNA"/>
</dbReference>
<dbReference type="InterPro" id="IPR002110">
    <property type="entry name" value="Ankyrin_rpt"/>
</dbReference>
<feature type="repeat" description="ANK" evidence="3">
    <location>
        <begin position="126"/>
        <end position="161"/>
    </location>
</feature>
<comment type="caution">
    <text evidence="4">The sequence shown here is derived from an EMBL/GenBank/DDBJ whole genome shotgun (WGS) entry which is preliminary data.</text>
</comment>
<dbReference type="Gene3D" id="1.25.40.20">
    <property type="entry name" value="Ankyrin repeat-containing domain"/>
    <property type="match status" value="4"/>
</dbReference>
<organism evidence="4 5">
    <name type="scientific">Porites lobata</name>
    <dbReference type="NCBI Taxonomy" id="104759"/>
    <lineage>
        <taxon>Eukaryota</taxon>
        <taxon>Metazoa</taxon>
        <taxon>Cnidaria</taxon>
        <taxon>Anthozoa</taxon>
        <taxon>Hexacorallia</taxon>
        <taxon>Scleractinia</taxon>
        <taxon>Fungiina</taxon>
        <taxon>Poritidae</taxon>
        <taxon>Porites</taxon>
    </lineage>
</organism>
<dbReference type="PROSITE" id="PS50297">
    <property type="entry name" value="ANK_REP_REGION"/>
    <property type="match status" value="4"/>
</dbReference>
<feature type="repeat" description="ANK" evidence="3">
    <location>
        <begin position="193"/>
        <end position="227"/>
    </location>
</feature>
<name>A0ABN8NGZ6_9CNID</name>
<dbReference type="PANTHER" id="PTHR24161">
    <property type="entry name" value="ANK_REP_REGION DOMAIN-CONTAINING PROTEIN-RELATED"/>
    <property type="match status" value="1"/>
</dbReference>
<keyword evidence="2 3" id="KW-0040">ANK repeat</keyword>
<dbReference type="Pfam" id="PF00023">
    <property type="entry name" value="Ank"/>
    <property type="match status" value="1"/>
</dbReference>
<evidence type="ECO:0000313" key="5">
    <source>
        <dbReference type="Proteomes" id="UP001159405"/>
    </source>
</evidence>
<gene>
    <name evidence="4" type="ORF">PLOB_00017572</name>
</gene>
<keyword evidence="5" id="KW-1185">Reference proteome</keyword>
<sequence>MAAPLAKRVCRGDLNDLRTELYEASINGDTALINNLLQELSSSERDSILKPAEVNSSDDIAFHMFEEATGYGNLNVMSCLVENGADVNVRSKNCQRTPLMSASEFDELDAVKFLVEHEAVDLQDRRGETCLHHAASQGSVASHELLRYLLDRGADINALTNDKDTPLILAAKNVEYDVGFLEHGANVFLKNNHGETALHTACQSANASCCLLSCLIEKGVNINSCTSDNCTPLMLASKTGDAKKVTFLIEHGANVHVEDQNGDTALHYATRSRHDSFEVVVALIAAGASQMCNNQGLTPLLEASKRRKPAIVEELIKSPDVTKEQRIDSLELLGASLILQRHCSSETTDKAFSYLRRGMEERFADSLHPLLKQPMEPIDDYQNRQESQSLEELLEIVEDRSALIVESLIIMERVLGKENANLPDALRSAAKYFFDNNNSMCIRMSIHRVKVSQWLNQSAFSERDTLYCSFKSHAEFWGDDKNQAFVVELLELIVSEIDNELLRGTAKSLPRTLWGCDLFDCTFQVISLLCKIEVANTSKVSVLLQRLCGLNPKDVWGNTILHYFLKKKFYTNETDAFVLIDVVKILLSSGFNVNVTNNRGDTPLHIVATMKPSNDVIPMFTNLLEILLDEGAHQDFVNHDGKTAMDLAETYEAYSILWKRRKLELKCISARAVKKFGLPYVGVVPKILENYISMH</sequence>
<feature type="repeat" description="ANK" evidence="3">
    <location>
        <begin position="228"/>
        <end position="260"/>
    </location>
</feature>
<evidence type="ECO:0000256" key="2">
    <source>
        <dbReference type="ARBA" id="ARBA00023043"/>
    </source>
</evidence>
<evidence type="ECO:0000256" key="3">
    <source>
        <dbReference type="PROSITE-ProRule" id="PRU00023"/>
    </source>
</evidence>
<dbReference type="Pfam" id="PF12796">
    <property type="entry name" value="Ank_2"/>
    <property type="match status" value="4"/>
</dbReference>
<evidence type="ECO:0000256" key="1">
    <source>
        <dbReference type="ARBA" id="ARBA00022737"/>
    </source>
</evidence>
<reference evidence="4 5" key="1">
    <citation type="submission" date="2022-05" db="EMBL/GenBank/DDBJ databases">
        <authorList>
            <consortium name="Genoscope - CEA"/>
            <person name="William W."/>
        </authorList>
    </citation>
    <scope>NUCLEOTIDE SEQUENCE [LARGE SCALE GENOMIC DNA]</scope>
</reference>
<dbReference type="SMART" id="SM00248">
    <property type="entry name" value="ANK"/>
    <property type="match status" value="11"/>
</dbReference>
<protein>
    <submittedName>
        <fullName evidence="4">Uncharacterized protein</fullName>
    </submittedName>
</protein>
<dbReference type="InterPro" id="IPR036770">
    <property type="entry name" value="Ankyrin_rpt-contain_sf"/>
</dbReference>
<feature type="repeat" description="ANK" evidence="3">
    <location>
        <begin position="599"/>
        <end position="639"/>
    </location>
</feature>
<accession>A0ABN8NGZ6</accession>
<feature type="repeat" description="ANK" evidence="3">
    <location>
        <begin position="261"/>
        <end position="295"/>
    </location>
</feature>
<dbReference type="Proteomes" id="UP001159405">
    <property type="component" value="Unassembled WGS sequence"/>
</dbReference>
<evidence type="ECO:0000313" key="4">
    <source>
        <dbReference type="EMBL" id="CAH3109052.1"/>
    </source>
</evidence>
<keyword evidence="1" id="KW-0677">Repeat</keyword>
<proteinExistence type="predicted"/>
<dbReference type="SUPFAM" id="SSF48403">
    <property type="entry name" value="Ankyrin repeat"/>
    <property type="match status" value="2"/>
</dbReference>